<feature type="region of interest" description="Disordered" evidence="2">
    <location>
        <begin position="582"/>
        <end position="606"/>
    </location>
</feature>
<dbReference type="NCBIfam" id="TIGR00976">
    <property type="entry name" value="CocE_NonD"/>
    <property type="match status" value="1"/>
</dbReference>
<dbReference type="EMBL" id="JBHSDU010000015">
    <property type="protein sequence ID" value="MFC4314376.1"/>
    <property type="molecule type" value="Genomic_DNA"/>
</dbReference>
<dbReference type="Gene3D" id="1.10.3020.10">
    <property type="entry name" value="alpha-amino acid ester hydrolase ( Helical cap domain)"/>
    <property type="match status" value="1"/>
</dbReference>
<sequence length="622" mass="69009">MKRFLGMIAAGLMPCLVNAASTDAFRVDRNVFVAMRDGTRLATDLYLPAKAGPVPVVLIRTPYGKDVRYTPQSTQPTSLLRFFVSNGYAVAVQDKRGRHRSEGTYIVSGGDAEDGYDTVDWLSKQPWSNGNVGAVGCSYEGDIQLFMAGARPPALKALIPMAAGSAVGSLGGRYRYWGARVGGVPEWVGVVGWFAQYGEKVFPKLPADLPHDEYNANDALWDITRRPPTIDLKEAWHHLPSKDALAAQGMTGTDFEDTVARANTDPYWQKLPYMTESYVSDVPALFVNSWYDFGADMTLFEMNHLRQRSASQQARDNQFAIMSPHTHCAFEREASENTRVGERDLGDTRFDYRSQYLTWFDAWLKDDAAAKRRIQDWPRLRYYAMGRNRWQTASAWPLPATSSQDFYLGSGGRANGLAGNGTLSRRSSKQAAPASTYIYDPNNPVPSRGGAICCTGTPDAVPGALDQRSVEARDDVLVFSSDVLKQEIEVTGDVKVVLYVSSDAVDTDFTAKLIDVYPDGRAFNVLESVLRARFREGLDREVWMRPGEVYELTIPMGATSNVFLSGHRVRLEVSSSNFPRWERNMNRGGANSEQKDGVPARNSVHHSASYPSRLVLPVIARK</sequence>
<organism evidence="5 6">
    <name type="scientific">Steroidobacter flavus</name>
    <dbReference type="NCBI Taxonomy" id="1842136"/>
    <lineage>
        <taxon>Bacteria</taxon>
        <taxon>Pseudomonadati</taxon>
        <taxon>Pseudomonadota</taxon>
        <taxon>Gammaproteobacteria</taxon>
        <taxon>Steroidobacterales</taxon>
        <taxon>Steroidobacteraceae</taxon>
        <taxon>Steroidobacter</taxon>
    </lineage>
</organism>
<dbReference type="Pfam" id="PF02129">
    <property type="entry name" value="Peptidase_S15"/>
    <property type="match status" value="1"/>
</dbReference>
<evidence type="ECO:0000256" key="2">
    <source>
        <dbReference type="SAM" id="MobiDB-lite"/>
    </source>
</evidence>
<dbReference type="Proteomes" id="UP001595904">
    <property type="component" value="Unassembled WGS sequence"/>
</dbReference>
<dbReference type="SUPFAM" id="SSF49785">
    <property type="entry name" value="Galactose-binding domain-like"/>
    <property type="match status" value="1"/>
</dbReference>
<evidence type="ECO:0000313" key="6">
    <source>
        <dbReference type="Proteomes" id="UP001595904"/>
    </source>
</evidence>
<accession>A0ABV8T323</accession>
<dbReference type="Gene3D" id="2.60.120.260">
    <property type="entry name" value="Galactose-binding domain-like"/>
    <property type="match status" value="1"/>
</dbReference>
<dbReference type="InterPro" id="IPR008979">
    <property type="entry name" value="Galactose-bd-like_sf"/>
</dbReference>
<dbReference type="SUPFAM" id="SSF53474">
    <property type="entry name" value="alpha/beta-Hydrolases"/>
    <property type="match status" value="1"/>
</dbReference>
<reference evidence="6" key="1">
    <citation type="journal article" date="2019" name="Int. J. Syst. Evol. Microbiol.">
        <title>The Global Catalogue of Microorganisms (GCM) 10K type strain sequencing project: providing services to taxonomists for standard genome sequencing and annotation.</title>
        <authorList>
            <consortium name="The Broad Institute Genomics Platform"/>
            <consortium name="The Broad Institute Genome Sequencing Center for Infectious Disease"/>
            <person name="Wu L."/>
            <person name="Ma J."/>
        </authorList>
    </citation>
    <scope>NUCLEOTIDE SEQUENCE [LARGE SCALE GENOMIC DNA]</scope>
    <source>
        <strain evidence="6">CGMCC 1.10759</strain>
    </source>
</reference>
<evidence type="ECO:0000256" key="1">
    <source>
        <dbReference type="ARBA" id="ARBA00022801"/>
    </source>
</evidence>
<protein>
    <submittedName>
        <fullName evidence="5">CocE/NonD family hydrolase</fullName>
    </submittedName>
</protein>
<dbReference type="Pfam" id="PF08530">
    <property type="entry name" value="PepX_C"/>
    <property type="match status" value="1"/>
</dbReference>
<feature type="signal peptide" evidence="3">
    <location>
        <begin position="1"/>
        <end position="19"/>
    </location>
</feature>
<feature type="domain" description="Xaa-Pro dipeptidyl-peptidase C-terminal" evidence="4">
    <location>
        <begin position="357"/>
        <end position="615"/>
    </location>
</feature>
<keyword evidence="1 5" id="KW-0378">Hydrolase</keyword>
<keyword evidence="6" id="KW-1185">Reference proteome</keyword>
<dbReference type="InterPro" id="IPR013736">
    <property type="entry name" value="Xaa-Pro_dipept_C"/>
</dbReference>
<comment type="caution">
    <text evidence="5">The sequence shown here is derived from an EMBL/GenBank/DDBJ whole genome shotgun (WGS) entry which is preliminary data.</text>
</comment>
<dbReference type="RefSeq" id="WP_380605501.1">
    <property type="nucleotide sequence ID" value="NZ_JBHSDU010000015.1"/>
</dbReference>
<dbReference type="InterPro" id="IPR029058">
    <property type="entry name" value="AB_hydrolase_fold"/>
</dbReference>
<keyword evidence="3" id="KW-0732">Signal</keyword>
<dbReference type="SMART" id="SM00939">
    <property type="entry name" value="PepX_C"/>
    <property type="match status" value="1"/>
</dbReference>
<dbReference type="Gene3D" id="3.40.50.1820">
    <property type="entry name" value="alpha/beta hydrolase"/>
    <property type="match status" value="1"/>
</dbReference>
<gene>
    <name evidence="5" type="ORF">ACFPN2_35250</name>
</gene>
<evidence type="ECO:0000256" key="3">
    <source>
        <dbReference type="SAM" id="SignalP"/>
    </source>
</evidence>
<feature type="chain" id="PRO_5047106745" evidence="3">
    <location>
        <begin position="20"/>
        <end position="622"/>
    </location>
</feature>
<dbReference type="GO" id="GO:0016787">
    <property type="term" value="F:hydrolase activity"/>
    <property type="evidence" value="ECO:0007669"/>
    <property type="project" value="UniProtKB-KW"/>
</dbReference>
<dbReference type="InterPro" id="IPR000383">
    <property type="entry name" value="Xaa-Pro-like_dom"/>
</dbReference>
<evidence type="ECO:0000259" key="4">
    <source>
        <dbReference type="SMART" id="SM00939"/>
    </source>
</evidence>
<proteinExistence type="predicted"/>
<name>A0ABV8T323_9GAMM</name>
<dbReference type="InterPro" id="IPR005674">
    <property type="entry name" value="CocE/Ser_esterase"/>
</dbReference>
<evidence type="ECO:0000313" key="5">
    <source>
        <dbReference type="EMBL" id="MFC4314376.1"/>
    </source>
</evidence>